<feature type="region of interest" description="Disordered" evidence="1">
    <location>
        <begin position="173"/>
        <end position="202"/>
    </location>
</feature>
<dbReference type="AlphaFoldDB" id="A0A9X1NL25"/>
<evidence type="ECO:0000313" key="4">
    <source>
        <dbReference type="Proteomes" id="UP001138997"/>
    </source>
</evidence>
<accession>A0A9X1NL25</accession>
<dbReference type="Proteomes" id="UP001138997">
    <property type="component" value="Unassembled WGS sequence"/>
</dbReference>
<dbReference type="RefSeq" id="WP_231448569.1">
    <property type="nucleotide sequence ID" value="NZ_JAJOMB010000024.1"/>
</dbReference>
<evidence type="ECO:0000259" key="2">
    <source>
        <dbReference type="SMART" id="SM00470"/>
    </source>
</evidence>
<dbReference type="Gene3D" id="3.90.1530.10">
    <property type="entry name" value="Conserved hypothetical protein from pyrococcus furiosus pfu- 392566-001, ParB domain"/>
    <property type="match status" value="1"/>
</dbReference>
<organism evidence="3 4">
    <name type="scientific">Kineosporia babensis</name>
    <dbReference type="NCBI Taxonomy" id="499548"/>
    <lineage>
        <taxon>Bacteria</taxon>
        <taxon>Bacillati</taxon>
        <taxon>Actinomycetota</taxon>
        <taxon>Actinomycetes</taxon>
        <taxon>Kineosporiales</taxon>
        <taxon>Kineosporiaceae</taxon>
        <taxon>Kineosporia</taxon>
    </lineage>
</organism>
<evidence type="ECO:0000256" key="1">
    <source>
        <dbReference type="SAM" id="MobiDB-lite"/>
    </source>
</evidence>
<dbReference type="InterPro" id="IPR036086">
    <property type="entry name" value="ParB/Sulfiredoxin_sf"/>
</dbReference>
<name>A0A9X1NL25_9ACTN</name>
<dbReference type="SMART" id="SM00470">
    <property type="entry name" value="ParB"/>
    <property type="match status" value="1"/>
</dbReference>
<dbReference type="Pfam" id="PF02195">
    <property type="entry name" value="ParB_N"/>
    <property type="match status" value="1"/>
</dbReference>
<evidence type="ECO:0000313" key="3">
    <source>
        <dbReference type="EMBL" id="MCD5315749.1"/>
    </source>
</evidence>
<sequence length="397" mass="41681">MVQKGQATVIAGDFSTSPPGTVGSVAGDGPDLGNLEKLSVRTVPIADLHPGLHLRQAGVDEGHIALLVEAARGDGLPPILVQTQGWRVIDGLHRLEAVRRCGRNSISVRFVDCADSEALVLAVKANTHHGLPLSKTDRIRGAQRVLGAHPDWSDRVIAGITGLSARTVASLRVRSGDGSDQPAKRLGRDGRRRPVAGGEGRRRAAEYLLQNPKAPLRQVARATDVSLGTVHDVSARLRRGTAPQAGSDVEPAENEPNLSIVPNAAAAPGPRARRTRSGASTAARPGPGSRMPAIRDGSPGANDPAAPAAPKAVGNAPLTWAGVAATVASDPAVRYTEGGKDFLRWMAAHAADPDGWRDFVETIPAHWLSVIAPIAEGVSKEWGLLAEQLKHKQDPDR</sequence>
<dbReference type="SUPFAM" id="SSF110849">
    <property type="entry name" value="ParB/Sulfiredoxin"/>
    <property type="match status" value="1"/>
</dbReference>
<dbReference type="InterPro" id="IPR003115">
    <property type="entry name" value="ParB_N"/>
</dbReference>
<gene>
    <name evidence="3" type="ORF">LR394_33120</name>
</gene>
<feature type="domain" description="ParB-like N-terminal" evidence="2">
    <location>
        <begin position="41"/>
        <end position="127"/>
    </location>
</feature>
<reference evidence="3" key="1">
    <citation type="submission" date="2021-11" db="EMBL/GenBank/DDBJ databases">
        <title>Streptomyces corallinus and Kineosporia corallina sp. nov., two new coral-derived marine actinobacteria.</title>
        <authorList>
            <person name="Buangrab K."/>
            <person name="Sutthacheep M."/>
            <person name="Yeemin T."/>
            <person name="Harunari E."/>
            <person name="Igarashi Y."/>
            <person name="Sripreechasak P."/>
            <person name="Kanchanasin P."/>
            <person name="Tanasupawat S."/>
            <person name="Phongsopitanun W."/>
        </authorList>
    </citation>
    <scope>NUCLEOTIDE SEQUENCE</scope>
    <source>
        <strain evidence="3">JCM 31032</strain>
    </source>
</reference>
<protein>
    <submittedName>
        <fullName evidence="3">ParB N-terminal domain-containing protein</fullName>
    </submittedName>
</protein>
<comment type="caution">
    <text evidence="3">The sequence shown here is derived from an EMBL/GenBank/DDBJ whole genome shotgun (WGS) entry which is preliminary data.</text>
</comment>
<feature type="compositionally biased region" description="Basic and acidic residues" evidence="1">
    <location>
        <begin position="174"/>
        <end position="189"/>
    </location>
</feature>
<feature type="compositionally biased region" description="Low complexity" evidence="1">
    <location>
        <begin position="299"/>
        <end position="310"/>
    </location>
</feature>
<proteinExistence type="predicted"/>
<dbReference type="EMBL" id="JAJOMB010000024">
    <property type="protein sequence ID" value="MCD5315749.1"/>
    <property type="molecule type" value="Genomic_DNA"/>
</dbReference>
<feature type="region of interest" description="Disordered" evidence="1">
    <location>
        <begin position="236"/>
        <end position="310"/>
    </location>
</feature>
<keyword evidence="4" id="KW-1185">Reference proteome</keyword>